<feature type="non-terminal residue" evidence="1">
    <location>
        <position position="313"/>
    </location>
</feature>
<evidence type="ECO:0000313" key="1">
    <source>
        <dbReference type="EMBL" id="KAJ1943368.1"/>
    </source>
</evidence>
<comment type="caution">
    <text evidence="1">The sequence shown here is derived from an EMBL/GenBank/DDBJ whole genome shotgun (WGS) entry which is preliminary data.</text>
</comment>
<dbReference type="EMBL" id="JANBPW010001724">
    <property type="protein sequence ID" value="KAJ1943368.1"/>
    <property type="molecule type" value="Genomic_DNA"/>
</dbReference>
<protein>
    <submittedName>
        <fullName evidence="1">Uncharacterized protein</fullName>
    </submittedName>
</protein>
<evidence type="ECO:0000313" key="2">
    <source>
        <dbReference type="Proteomes" id="UP001150603"/>
    </source>
</evidence>
<organism evidence="1 2">
    <name type="scientific">Linderina macrospora</name>
    <dbReference type="NCBI Taxonomy" id="4868"/>
    <lineage>
        <taxon>Eukaryota</taxon>
        <taxon>Fungi</taxon>
        <taxon>Fungi incertae sedis</taxon>
        <taxon>Zoopagomycota</taxon>
        <taxon>Kickxellomycotina</taxon>
        <taxon>Kickxellomycetes</taxon>
        <taxon>Kickxellales</taxon>
        <taxon>Kickxellaceae</taxon>
        <taxon>Linderina</taxon>
    </lineage>
</organism>
<dbReference type="Proteomes" id="UP001150603">
    <property type="component" value="Unassembled WGS sequence"/>
</dbReference>
<sequence>MVQMSERMPKLLIIIAPYLAARYYLKSVSSSARKTVDEAWRPEGSVDPDTQLDELVAGCETLRITSSLPQLVDEMRVLQADDHIYTYVFSMSFTYVVYLADCICEAAMKLTVFAIQIHQSLDPTNNIGLAEAEVVLDLSKKFLSGLKSLVNANEPLHRLLPSLARYFIYVELPSEAPGIIEDSRPPSNWPNAGTIEFRDYGMRYRDDTDMVLRSIALSVRPREKIGIVGRTGAGKSSLTHALLRMVEPAQGSIHIDGVDIATIGLHDLRSVISVIPQDPSLFVGTIRENLDPMNEFTDDQVWSAIRKGQIEDL</sequence>
<accession>A0ACC1J9T0</accession>
<gene>
    <name evidence="1" type="ORF">FBU59_002932</name>
</gene>
<proteinExistence type="predicted"/>
<keyword evidence="2" id="KW-1185">Reference proteome</keyword>
<name>A0ACC1J9T0_9FUNG</name>
<reference evidence="1" key="1">
    <citation type="submission" date="2022-07" db="EMBL/GenBank/DDBJ databases">
        <title>Phylogenomic reconstructions and comparative analyses of Kickxellomycotina fungi.</title>
        <authorList>
            <person name="Reynolds N.K."/>
            <person name="Stajich J.E."/>
            <person name="Barry K."/>
            <person name="Grigoriev I.V."/>
            <person name="Crous P."/>
            <person name="Smith M.E."/>
        </authorList>
    </citation>
    <scope>NUCLEOTIDE SEQUENCE</scope>
    <source>
        <strain evidence="1">NRRL 5244</strain>
    </source>
</reference>